<dbReference type="Proteomes" id="UP001595892">
    <property type="component" value="Unassembled WGS sequence"/>
</dbReference>
<gene>
    <name evidence="1" type="ORF">ACFO3Q_00475</name>
</gene>
<dbReference type="RefSeq" id="WP_377002557.1">
    <property type="nucleotide sequence ID" value="NZ_JBHSGG010000002.1"/>
</dbReference>
<keyword evidence="2" id="KW-1185">Reference proteome</keyword>
<evidence type="ECO:0000313" key="1">
    <source>
        <dbReference type="EMBL" id="MFC4726652.1"/>
    </source>
</evidence>
<sequence length="177" mass="19016">MSTSRPTAELRDGAAVLAVAIDAGEVLRLRYRLANDGEVPLAVFDRGTNQRPGGGVFRIDLEGEGDASIAQTGLPLPDPAPTRPILPLARVLPPGGSAEGELLVPTPVEAPARDAGGRFGMVQARRVRYCLGVADFVEEDFVDRGEGVWMPTLRVIEQGQRILCTPWFDPARGRFAE</sequence>
<dbReference type="EMBL" id="JBHSGG010000002">
    <property type="protein sequence ID" value="MFC4726652.1"/>
    <property type="molecule type" value="Genomic_DNA"/>
</dbReference>
<evidence type="ECO:0000313" key="2">
    <source>
        <dbReference type="Proteomes" id="UP001595892"/>
    </source>
</evidence>
<reference evidence="2" key="1">
    <citation type="journal article" date="2019" name="Int. J. Syst. Evol. Microbiol.">
        <title>The Global Catalogue of Microorganisms (GCM) 10K type strain sequencing project: providing services to taxonomists for standard genome sequencing and annotation.</title>
        <authorList>
            <consortium name="The Broad Institute Genomics Platform"/>
            <consortium name="The Broad Institute Genome Sequencing Center for Infectious Disease"/>
            <person name="Wu L."/>
            <person name="Ma J."/>
        </authorList>
    </citation>
    <scope>NUCLEOTIDE SEQUENCE [LARGE SCALE GENOMIC DNA]</scope>
    <source>
        <strain evidence="2">CGMCC 1.13574</strain>
    </source>
</reference>
<accession>A0ABV9NE43</accession>
<comment type="caution">
    <text evidence="1">The sequence shown here is derived from an EMBL/GenBank/DDBJ whole genome shotgun (WGS) entry which is preliminary data.</text>
</comment>
<organism evidence="1 2">
    <name type="scientific">Coralloluteibacterium thermophilum</name>
    <dbReference type="NCBI Taxonomy" id="2707049"/>
    <lineage>
        <taxon>Bacteria</taxon>
        <taxon>Pseudomonadati</taxon>
        <taxon>Pseudomonadota</taxon>
        <taxon>Gammaproteobacteria</taxon>
        <taxon>Lysobacterales</taxon>
        <taxon>Lysobacteraceae</taxon>
        <taxon>Coralloluteibacterium</taxon>
    </lineage>
</organism>
<proteinExistence type="predicted"/>
<name>A0ABV9NE43_9GAMM</name>
<protein>
    <submittedName>
        <fullName evidence="1">Uncharacterized protein</fullName>
    </submittedName>
</protein>